<dbReference type="Pfam" id="PF00048">
    <property type="entry name" value="IL8"/>
    <property type="match status" value="1"/>
</dbReference>
<dbReference type="InterPro" id="IPR036048">
    <property type="entry name" value="Interleukin_8-like_sf"/>
</dbReference>
<dbReference type="SUPFAM" id="SSF54117">
    <property type="entry name" value="Interleukin 8-like chemokines"/>
    <property type="match status" value="1"/>
</dbReference>
<comment type="similarity">
    <text evidence="2 6">Belongs to the intercrine alpha (chemokine CxC) family.</text>
</comment>
<dbReference type="GeneTree" id="ENSGT00940000162749"/>
<evidence type="ECO:0000256" key="2">
    <source>
        <dbReference type="ARBA" id="ARBA00010665"/>
    </source>
</evidence>
<dbReference type="Proteomes" id="UP000694387">
    <property type="component" value="Chromosome 3"/>
</dbReference>
<dbReference type="PRINTS" id="PR00437">
    <property type="entry name" value="SMALLCYTKCXC"/>
</dbReference>
<comment type="subcellular location">
    <subcellularLocation>
        <location evidence="1 6">Secreted</location>
    </subcellularLocation>
</comment>
<dbReference type="InterPro" id="IPR018048">
    <property type="entry name" value="Chemokine_CXC_CS"/>
</dbReference>
<keyword evidence="6" id="KW-0145">Chemotaxis</keyword>
<dbReference type="PANTHER" id="PTHR12015">
    <property type="entry name" value="SMALL INDUCIBLE CYTOKINE A"/>
    <property type="match status" value="1"/>
</dbReference>
<sequence>GCTESFLKSKLLLLWFQPCSLDGDEKHLAEGSVPQEKLAFLALAGPGEEISAGLLFIPGGSSSSVHRGAGLQSGPVAAAVRELRCMCLTVTPGIHPKMISSLQVFAVGPQCSKVEVVATLKNKKEVCLDPEAPLIKKFIQKTLDSGNKKN</sequence>
<accession>A0A9L0JZS3</accession>
<dbReference type="InterPro" id="IPR001811">
    <property type="entry name" value="Chemokine_IL8-like_dom"/>
</dbReference>
<keyword evidence="9" id="KW-1185">Reference proteome</keyword>
<dbReference type="GO" id="GO:0006952">
    <property type="term" value="P:defense response"/>
    <property type="evidence" value="ECO:0007669"/>
    <property type="project" value="InterPro"/>
</dbReference>
<dbReference type="CDD" id="cd00273">
    <property type="entry name" value="Chemokine_CXC"/>
    <property type="match status" value="1"/>
</dbReference>
<dbReference type="InterPro" id="IPR033899">
    <property type="entry name" value="CXC_Chemokine_domain"/>
</dbReference>
<keyword evidence="4 6" id="KW-0964">Secreted</keyword>
<feature type="domain" description="Chemokine interleukin-8-like" evidence="7">
    <location>
        <begin position="82"/>
        <end position="142"/>
    </location>
</feature>
<dbReference type="GO" id="GO:0008009">
    <property type="term" value="F:chemokine activity"/>
    <property type="evidence" value="ECO:0007669"/>
    <property type="project" value="InterPro"/>
</dbReference>
<dbReference type="PANTHER" id="PTHR12015:SF201">
    <property type="entry name" value="C-X-C MOTIF CHEMOKINE 6"/>
    <property type="match status" value="1"/>
</dbReference>
<dbReference type="InterPro" id="IPR039809">
    <property type="entry name" value="Chemokine_b/g/d"/>
</dbReference>
<evidence type="ECO:0000313" key="9">
    <source>
        <dbReference type="Proteomes" id="UP000694387"/>
    </source>
</evidence>
<keyword evidence="5" id="KW-1015">Disulfide bond</keyword>
<evidence type="ECO:0000256" key="6">
    <source>
        <dbReference type="RuleBase" id="RU361149"/>
    </source>
</evidence>
<dbReference type="SMART" id="SM00199">
    <property type="entry name" value="SCY"/>
    <property type="match status" value="1"/>
</dbReference>
<dbReference type="GO" id="GO:0030593">
    <property type="term" value="P:neutrophil chemotaxis"/>
    <property type="evidence" value="ECO:0007669"/>
    <property type="project" value="UniProtKB-ARBA"/>
</dbReference>
<dbReference type="InterPro" id="IPR001089">
    <property type="entry name" value="Chemokine_CXC"/>
</dbReference>
<dbReference type="PROSITE" id="PS00471">
    <property type="entry name" value="SMALL_CYTOKINES_CXC"/>
    <property type="match status" value="1"/>
</dbReference>
<organism evidence="8 9">
    <name type="scientific">Equus asinus</name>
    <name type="common">Donkey</name>
    <name type="synonym">Equus africanus asinus</name>
    <dbReference type="NCBI Taxonomy" id="9793"/>
    <lineage>
        <taxon>Eukaryota</taxon>
        <taxon>Metazoa</taxon>
        <taxon>Chordata</taxon>
        <taxon>Craniata</taxon>
        <taxon>Vertebrata</taxon>
        <taxon>Euteleostomi</taxon>
        <taxon>Mammalia</taxon>
        <taxon>Eutheria</taxon>
        <taxon>Laurasiatheria</taxon>
        <taxon>Perissodactyla</taxon>
        <taxon>Equidae</taxon>
        <taxon>Equus</taxon>
    </lineage>
</organism>
<evidence type="ECO:0000256" key="5">
    <source>
        <dbReference type="ARBA" id="ARBA00023157"/>
    </source>
</evidence>
<dbReference type="GO" id="GO:0042119">
    <property type="term" value="P:neutrophil activation"/>
    <property type="evidence" value="ECO:0007669"/>
    <property type="project" value="UniProtKB-ARBA"/>
</dbReference>
<dbReference type="GO" id="GO:0005615">
    <property type="term" value="C:extracellular space"/>
    <property type="evidence" value="ECO:0007669"/>
    <property type="project" value="UniProtKB-UniRule"/>
</dbReference>
<reference evidence="8" key="3">
    <citation type="submission" date="2025-09" db="UniProtKB">
        <authorList>
            <consortium name="Ensembl"/>
        </authorList>
    </citation>
    <scope>IDENTIFICATION</scope>
</reference>
<dbReference type="Ensembl" id="ENSEAST00005045471.1">
    <property type="protein sequence ID" value="ENSEASP00005058013.1"/>
    <property type="gene ID" value="ENSEASG00005032084.1"/>
</dbReference>
<name>A0A9L0JZS3_EQUAS</name>
<evidence type="ECO:0000259" key="7">
    <source>
        <dbReference type="SMART" id="SM00199"/>
    </source>
</evidence>
<gene>
    <name evidence="8" type="primary">LOC106829703</name>
</gene>
<dbReference type="Gene3D" id="2.40.50.40">
    <property type="match status" value="1"/>
</dbReference>
<dbReference type="AlphaFoldDB" id="A0A9L0JZS3"/>
<protein>
    <recommendedName>
        <fullName evidence="6">C-X-C motif chemokine</fullName>
    </recommendedName>
</protein>
<keyword evidence="3 6" id="KW-0202">Cytokine</keyword>
<proteinExistence type="inferred from homology"/>
<reference evidence="8 9" key="1">
    <citation type="journal article" date="2020" name="Nat. Commun.">
        <title>Donkey genomes provide new insights into domestication and selection for coat color.</title>
        <authorList>
            <person name="Wang"/>
            <person name="C."/>
            <person name="Li"/>
            <person name="H."/>
            <person name="Guo"/>
            <person name="Y."/>
            <person name="Huang"/>
            <person name="J."/>
            <person name="Sun"/>
            <person name="Y."/>
            <person name="Min"/>
            <person name="J."/>
            <person name="Wang"/>
            <person name="J."/>
            <person name="Fang"/>
            <person name="X."/>
            <person name="Zhao"/>
            <person name="Z."/>
            <person name="Wang"/>
            <person name="S."/>
            <person name="Zhang"/>
            <person name="Y."/>
            <person name="Liu"/>
            <person name="Q."/>
            <person name="Jiang"/>
            <person name="Q."/>
            <person name="Wang"/>
            <person name="X."/>
            <person name="Guo"/>
            <person name="Y."/>
            <person name="Yang"/>
            <person name="C."/>
            <person name="Wang"/>
            <person name="Y."/>
            <person name="Tian"/>
            <person name="F."/>
            <person name="Zhuang"/>
            <person name="G."/>
            <person name="Fan"/>
            <person name="Y."/>
            <person name="Gao"/>
            <person name="Q."/>
            <person name="Li"/>
            <person name="Y."/>
            <person name="Ju"/>
            <person name="Z."/>
            <person name="Li"/>
            <person name="J."/>
            <person name="Li"/>
            <person name="R."/>
            <person name="Hou"/>
            <person name="M."/>
            <person name="Yang"/>
            <person name="G."/>
            <person name="Liu"/>
            <person name="G."/>
            <person name="Liu"/>
            <person name="W."/>
            <person name="Guo"/>
            <person name="J."/>
            <person name="Pan"/>
            <person name="S."/>
            <person name="Fan"/>
            <person name="G."/>
            <person name="Zhang"/>
            <person name="W."/>
            <person name="Zhang"/>
            <person name="R."/>
            <person name="Yu"/>
            <person name="J."/>
            <person name="Zhang"/>
            <person name="X."/>
            <person name="Yin"/>
            <person name="Q."/>
            <person name="Ji"/>
            <person name="C."/>
            <person name="Jin"/>
            <person name="Y."/>
            <person name="Yue"/>
            <person name="G."/>
            <person name="Liu"/>
            <person name="M."/>
            <person name="Xu"/>
            <person name="J."/>
            <person name="Liu"/>
            <person name="S."/>
            <person name="Jordana"/>
            <person name="J."/>
            <person name="Noce"/>
            <person name="A."/>
            <person name="Amills"/>
            <person name="M."/>
            <person name="Wu"/>
            <person name="D.D."/>
            <person name="Li"/>
            <person name="S."/>
            <person name="Zhou"/>
            <person name="X. and Zhong"/>
            <person name="J."/>
        </authorList>
    </citation>
    <scope>NUCLEOTIDE SEQUENCE [LARGE SCALE GENOMIC DNA]</scope>
</reference>
<evidence type="ECO:0000313" key="8">
    <source>
        <dbReference type="Ensembl" id="ENSEASP00005058013.1"/>
    </source>
</evidence>
<evidence type="ECO:0000256" key="1">
    <source>
        <dbReference type="ARBA" id="ARBA00004613"/>
    </source>
</evidence>
<dbReference type="PRINTS" id="PR00436">
    <property type="entry name" value="INTERLEUKIN8"/>
</dbReference>
<reference evidence="8" key="2">
    <citation type="submission" date="2025-08" db="UniProtKB">
        <authorList>
            <consortium name="Ensembl"/>
        </authorList>
    </citation>
    <scope>IDENTIFICATION</scope>
</reference>
<evidence type="ECO:0000256" key="4">
    <source>
        <dbReference type="ARBA" id="ARBA00022525"/>
    </source>
</evidence>
<dbReference type="FunFam" id="2.40.50.40:FF:000004">
    <property type="entry name" value="C-X-C motif chemokine"/>
    <property type="match status" value="1"/>
</dbReference>
<evidence type="ECO:0000256" key="3">
    <source>
        <dbReference type="ARBA" id="ARBA00022514"/>
    </source>
</evidence>
<dbReference type="GO" id="GO:0006955">
    <property type="term" value="P:immune response"/>
    <property type="evidence" value="ECO:0007669"/>
    <property type="project" value="InterPro"/>
</dbReference>